<organism evidence="1 2">
    <name type="scientific">Tsukamurella tyrosinosolvens</name>
    <dbReference type="NCBI Taxonomy" id="57704"/>
    <lineage>
        <taxon>Bacteria</taxon>
        <taxon>Bacillati</taxon>
        <taxon>Actinomycetota</taxon>
        <taxon>Actinomycetes</taxon>
        <taxon>Mycobacteriales</taxon>
        <taxon>Tsukamurellaceae</taxon>
        <taxon>Tsukamurella</taxon>
    </lineage>
</organism>
<evidence type="ECO:0000313" key="1">
    <source>
        <dbReference type="EMBL" id="SED03117.1"/>
    </source>
</evidence>
<dbReference type="EMBL" id="FNSA01000003">
    <property type="protein sequence ID" value="SED03117.1"/>
    <property type="molecule type" value="Genomic_DNA"/>
</dbReference>
<dbReference type="OrthoDB" id="9887609at2"/>
<gene>
    <name evidence="1" type="ORF">SAMN04489793_3777</name>
</gene>
<dbReference type="AlphaFoldDB" id="A0A1H4XC07"/>
<reference evidence="2" key="1">
    <citation type="submission" date="2016-10" db="EMBL/GenBank/DDBJ databases">
        <authorList>
            <person name="Varghese N."/>
            <person name="Submissions S."/>
        </authorList>
    </citation>
    <scope>NUCLEOTIDE SEQUENCE [LARGE SCALE GENOMIC DNA]</scope>
    <source>
        <strain evidence="2">DSM 44234</strain>
    </source>
</reference>
<dbReference type="RefSeq" id="WP_068739123.1">
    <property type="nucleotide sequence ID" value="NZ_CBDRGN010000003.1"/>
</dbReference>
<proteinExistence type="predicted"/>
<dbReference type="PROSITE" id="PS51257">
    <property type="entry name" value="PROKAR_LIPOPROTEIN"/>
    <property type="match status" value="1"/>
</dbReference>
<evidence type="ECO:0000313" key="2">
    <source>
        <dbReference type="Proteomes" id="UP000182241"/>
    </source>
</evidence>
<name>A0A1H4XC07_TSUTY</name>
<protein>
    <submittedName>
        <fullName evidence="1">Uncharacterized protein</fullName>
    </submittedName>
</protein>
<sequence>MNRSWARLPGCAVPVVAAAAVLAVFVFVVASCVTFGDTTRQLDADGVRAVVKRWTGAALPESITVVTAQEYVSRDSSMYAVFDTVTGGLDGFLSQLGERTVRELAADCRDPTRQVGFREIPGSVRIVDAAPGSRFERDGSSWEFLVTQAVEQGRLDRCRAVVAVSARPTDPYVYVLIQAGGAGLSRLVLSLVYT</sequence>
<keyword evidence="2" id="KW-1185">Reference proteome</keyword>
<accession>A0A1H4XC07</accession>
<dbReference type="STRING" id="57704.SAMN04489793_3777"/>
<dbReference type="Proteomes" id="UP000182241">
    <property type="component" value="Unassembled WGS sequence"/>
</dbReference>